<dbReference type="AlphaFoldDB" id="A0A150XB98"/>
<evidence type="ECO:0000256" key="1">
    <source>
        <dbReference type="SAM" id="SignalP"/>
    </source>
</evidence>
<sequence length="631" mass="71111">MKSLTMKILVVFHLLSCLLGASSCESEEVNPDAEPDPATPVETRDSTNAIYRQFFFTGTHNSYSGNQNGLKREGIKTQLAKGLRFFEFDMFSFYTEELLSTETTTNFKHLTLEHNEKAYLFSLDKTTGLVSIKDIATGQQVYENSSALWTAGEAEVITYNFQGRTYLVVYYSQSGELMAYDFSDNGLNLVKQQRLTPSDSELRLFAFQNQLYLSLHNQDDQTVSLYPFSTQGAEPLIGNRKLIIDGVSADMTVTPFVQNEQLHIFKHNQKYVSSFSITPIETSTSTWSQKGEVSGNSSKLVGKVNAIYSGEKLFLNAYLASGQMNSFQFILDNGKPNVVEEYNGEIDFLAGANVELFAANSGFYAQLKQSNKMQLAKLNIGDLVLGHDAPGDEVDLTVDNPSSILLKDWISYMANWSDENPNHEPLFIMTELKEYEHWMAGAKWQNIIKLMQEQFGEKLRYHSSSGFYNEELVEASKIVDGKTLYYMDENGSKEGGLLGKVILYIQPNNNITKSDHTNDFKPFNTTDGILQSNFIQLKNYRVNNKLVSPDWRKPGNYGNDVGRFIDAKDDSYISRIFHMQSSAGNSQYANIRCTDVMFAVSDRPFDSGPYANYVKEQKAKNSMQPLVGCSK</sequence>
<evidence type="ECO:0008006" key="4">
    <source>
        <dbReference type="Google" id="ProtNLM"/>
    </source>
</evidence>
<comment type="caution">
    <text evidence="2">The sequence shown here is derived from an EMBL/GenBank/DDBJ whole genome shotgun (WGS) entry which is preliminary data.</text>
</comment>
<dbReference type="GO" id="GO:0006629">
    <property type="term" value="P:lipid metabolic process"/>
    <property type="evidence" value="ECO:0007669"/>
    <property type="project" value="InterPro"/>
</dbReference>
<evidence type="ECO:0000313" key="3">
    <source>
        <dbReference type="Proteomes" id="UP000075606"/>
    </source>
</evidence>
<dbReference type="Gene3D" id="3.20.20.190">
    <property type="entry name" value="Phosphatidylinositol (PI) phosphodiesterase"/>
    <property type="match status" value="1"/>
</dbReference>
<dbReference type="STRING" id="333140.AWW68_09215"/>
<feature type="signal peptide" evidence="1">
    <location>
        <begin position="1"/>
        <end position="23"/>
    </location>
</feature>
<accession>A0A150XB98</accession>
<keyword evidence="1" id="KW-0732">Signal</keyword>
<reference evidence="2 3" key="1">
    <citation type="submission" date="2016-01" db="EMBL/GenBank/DDBJ databases">
        <title>Genome sequencing of Roseivirga spongicola UST030701-084.</title>
        <authorList>
            <person name="Selvaratnam C."/>
            <person name="Thevarajoo S."/>
            <person name="Goh K.M."/>
            <person name="Ee R."/>
            <person name="Chan K.-G."/>
            <person name="Chong C.S."/>
        </authorList>
    </citation>
    <scope>NUCLEOTIDE SEQUENCE [LARGE SCALE GENOMIC DNA]</scope>
    <source>
        <strain evidence="2 3">UST030701-084</strain>
    </source>
</reference>
<gene>
    <name evidence="2" type="ORF">AWW68_09215</name>
</gene>
<name>A0A150XB98_9BACT</name>
<dbReference type="EMBL" id="LRPC01000012">
    <property type="protein sequence ID" value="KYG75997.1"/>
    <property type="molecule type" value="Genomic_DNA"/>
</dbReference>
<keyword evidence="3" id="KW-1185">Reference proteome</keyword>
<dbReference type="GO" id="GO:0008081">
    <property type="term" value="F:phosphoric diester hydrolase activity"/>
    <property type="evidence" value="ECO:0007669"/>
    <property type="project" value="InterPro"/>
</dbReference>
<evidence type="ECO:0000313" key="2">
    <source>
        <dbReference type="EMBL" id="KYG75997.1"/>
    </source>
</evidence>
<proteinExistence type="predicted"/>
<dbReference type="InterPro" id="IPR017946">
    <property type="entry name" value="PLC-like_Pdiesterase_TIM-brl"/>
</dbReference>
<protein>
    <recommendedName>
        <fullName evidence="4">Lipoprotein</fullName>
    </recommendedName>
</protein>
<dbReference type="PROSITE" id="PS51257">
    <property type="entry name" value="PROKAR_LIPOPROTEIN"/>
    <property type="match status" value="1"/>
</dbReference>
<dbReference type="SUPFAM" id="SSF51695">
    <property type="entry name" value="PLC-like phosphodiesterases"/>
    <property type="match status" value="1"/>
</dbReference>
<dbReference type="Proteomes" id="UP000075606">
    <property type="component" value="Unassembled WGS sequence"/>
</dbReference>
<organism evidence="2 3">
    <name type="scientific">Roseivirga spongicola</name>
    <dbReference type="NCBI Taxonomy" id="333140"/>
    <lineage>
        <taxon>Bacteria</taxon>
        <taxon>Pseudomonadati</taxon>
        <taxon>Bacteroidota</taxon>
        <taxon>Cytophagia</taxon>
        <taxon>Cytophagales</taxon>
        <taxon>Roseivirgaceae</taxon>
        <taxon>Roseivirga</taxon>
    </lineage>
</organism>
<feature type="chain" id="PRO_5007574534" description="Lipoprotein" evidence="1">
    <location>
        <begin position="24"/>
        <end position="631"/>
    </location>
</feature>